<dbReference type="EMBL" id="JAIWYP010000011">
    <property type="protein sequence ID" value="KAH3741946.1"/>
    <property type="molecule type" value="Genomic_DNA"/>
</dbReference>
<gene>
    <name evidence="1" type="ORF">DPMN_048676</name>
</gene>
<organism evidence="1 2">
    <name type="scientific">Dreissena polymorpha</name>
    <name type="common">Zebra mussel</name>
    <name type="synonym">Mytilus polymorpha</name>
    <dbReference type="NCBI Taxonomy" id="45954"/>
    <lineage>
        <taxon>Eukaryota</taxon>
        <taxon>Metazoa</taxon>
        <taxon>Spiralia</taxon>
        <taxon>Lophotrochozoa</taxon>
        <taxon>Mollusca</taxon>
        <taxon>Bivalvia</taxon>
        <taxon>Autobranchia</taxon>
        <taxon>Heteroconchia</taxon>
        <taxon>Euheterodonta</taxon>
        <taxon>Imparidentia</taxon>
        <taxon>Neoheterodontei</taxon>
        <taxon>Myida</taxon>
        <taxon>Dreissenoidea</taxon>
        <taxon>Dreissenidae</taxon>
        <taxon>Dreissena</taxon>
    </lineage>
</organism>
<evidence type="ECO:0000313" key="2">
    <source>
        <dbReference type="Proteomes" id="UP000828390"/>
    </source>
</evidence>
<protein>
    <recommendedName>
        <fullName evidence="3">EF-hand domain-containing protein</fullName>
    </recommendedName>
</protein>
<dbReference type="Proteomes" id="UP000828390">
    <property type="component" value="Unassembled WGS sequence"/>
</dbReference>
<proteinExistence type="predicted"/>
<evidence type="ECO:0008006" key="3">
    <source>
        <dbReference type="Google" id="ProtNLM"/>
    </source>
</evidence>
<dbReference type="AlphaFoldDB" id="A0A9D4DA07"/>
<sequence>MTFHIPSLRELRIVFDENDSEYIIFDEFKAFLKNNKCGDEPAIKSGNIFSWLKGKDHSVKSVEGKPSFKLESIVQYCMSYRDTYEVCRQVTQEIKGILVNQSEETRITSTKEIYKHIANADFLSKVILSELKIEENDITTLNSFYKNEFTEESWRKICFFEMHFMREGDFKIESDTYETTIMKKTKFLSEMQQAHQLAGTIMEQSRNEILERTKRREHAEMGERICISGKNTHSPSIIESQVMNAMPDQCFLNTIVLSDCTSHCTHNKSLHVYADISEGSQSSIPGIKTIISSYVKTNHRETCSEFVFFLEL</sequence>
<comment type="caution">
    <text evidence="1">The sequence shown here is derived from an EMBL/GenBank/DDBJ whole genome shotgun (WGS) entry which is preliminary data.</text>
</comment>
<accession>A0A9D4DA07</accession>
<keyword evidence="2" id="KW-1185">Reference proteome</keyword>
<evidence type="ECO:0000313" key="1">
    <source>
        <dbReference type="EMBL" id="KAH3741946.1"/>
    </source>
</evidence>
<reference evidence="1" key="1">
    <citation type="journal article" date="2019" name="bioRxiv">
        <title>The Genome of the Zebra Mussel, Dreissena polymorpha: A Resource for Invasive Species Research.</title>
        <authorList>
            <person name="McCartney M.A."/>
            <person name="Auch B."/>
            <person name="Kono T."/>
            <person name="Mallez S."/>
            <person name="Zhang Y."/>
            <person name="Obille A."/>
            <person name="Becker A."/>
            <person name="Abrahante J.E."/>
            <person name="Garbe J."/>
            <person name="Badalamenti J.P."/>
            <person name="Herman A."/>
            <person name="Mangelson H."/>
            <person name="Liachko I."/>
            <person name="Sullivan S."/>
            <person name="Sone E.D."/>
            <person name="Koren S."/>
            <person name="Silverstein K.A.T."/>
            <person name="Beckman K.B."/>
            <person name="Gohl D.M."/>
        </authorList>
    </citation>
    <scope>NUCLEOTIDE SEQUENCE</scope>
    <source>
        <strain evidence="1">Duluth1</strain>
        <tissue evidence="1">Whole animal</tissue>
    </source>
</reference>
<name>A0A9D4DA07_DREPO</name>
<reference evidence="1" key="2">
    <citation type="submission" date="2020-11" db="EMBL/GenBank/DDBJ databases">
        <authorList>
            <person name="McCartney M.A."/>
            <person name="Auch B."/>
            <person name="Kono T."/>
            <person name="Mallez S."/>
            <person name="Becker A."/>
            <person name="Gohl D.M."/>
            <person name="Silverstein K.A.T."/>
            <person name="Koren S."/>
            <person name="Bechman K.B."/>
            <person name="Herman A."/>
            <person name="Abrahante J.E."/>
            <person name="Garbe J."/>
        </authorList>
    </citation>
    <scope>NUCLEOTIDE SEQUENCE</scope>
    <source>
        <strain evidence="1">Duluth1</strain>
        <tissue evidence="1">Whole animal</tissue>
    </source>
</reference>